<dbReference type="GO" id="GO:0016226">
    <property type="term" value="P:iron-sulfur cluster assembly"/>
    <property type="evidence" value="ECO:0007669"/>
    <property type="project" value="InterPro"/>
</dbReference>
<dbReference type="InterPro" id="IPR033756">
    <property type="entry name" value="YlxH/NBP35"/>
</dbReference>
<dbReference type="AlphaFoldDB" id="A0A3L9Y2A3"/>
<dbReference type="GO" id="GO:0140663">
    <property type="term" value="F:ATP-dependent FeS chaperone activity"/>
    <property type="evidence" value="ECO:0007669"/>
    <property type="project" value="InterPro"/>
</dbReference>
<name>A0A3L9Y2A3_9RHOB</name>
<accession>A0A3L9Y2A3</accession>
<evidence type="ECO:0000313" key="10">
    <source>
        <dbReference type="EMBL" id="RMA41565.1"/>
    </source>
</evidence>
<comment type="similarity">
    <text evidence="1">In the N-terminal section; belongs to the MIP18 family.</text>
</comment>
<dbReference type="GO" id="GO:0046872">
    <property type="term" value="F:metal ion binding"/>
    <property type="evidence" value="ECO:0007669"/>
    <property type="project" value="UniProtKB-KW"/>
</dbReference>
<evidence type="ECO:0000256" key="3">
    <source>
        <dbReference type="ARBA" id="ARBA00022723"/>
    </source>
</evidence>
<dbReference type="Pfam" id="PF10609">
    <property type="entry name" value="ParA"/>
    <property type="match status" value="1"/>
</dbReference>
<evidence type="ECO:0000256" key="2">
    <source>
        <dbReference type="ARBA" id="ARBA00008205"/>
    </source>
</evidence>
<evidence type="ECO:0000256" key="1">
    <source>
        <dbReference type="ARBA" id="ARBA00007352"/>
    </source>
</evidence>
<keyword evidence="11" id="KW-1185">Reference proteome</keyword>
<comment type="similarity">
    <text evidence="2">In the C-terminal section; belongs to the Mrp/NBP35 ATP-binding proteins family.</text>
</comment>
<gene>
    <name evidence="10" type="ORF">D9R08_14805</name>
</gene>
<dbReference type="OrthoDB" id="9809679at2"/>
<keyword evidence="4 8" id="KW-0547">Nucleotide-binding</keyword>
<protein>
    <recommendedName>
        <fullName evidence="8">Iron-sulfur cluster carrier protein</fullName>
    </recommendedName>
</protein>
<dbReference type="GO" id="GO:0005524">
    <property type="term" value="F:ATP binding"/>
    <property type="evidence" value="ECO:0007669"/>
    <property type="project" value="UniProtKB-UniRule"/>
</dbReference>
<keyword evidence="8" id="KW-0378">Hydrolase</keyword>
<feature type="domain" description="MIP18 family-like" evidence="9">
    <location>
        <begin position="10"/>
        <end position="73"/>
    </location>
</feature>
<evidence type="ECO:0000256" key="7">
    <source>
        <dbReference type="ARBA" id="ARBA00023014"/>
    </source>
</evidence>
<comment type="subunit">
    <text evidence="8">Homodimer.</text>
</comment>
<comment type="function">
    <text evidence="8">Binds and transfers iron-sulfur (Fe-S) clusters to target apoproteins. Can hydrolyze ATP.</text>
</comment>
<keyword evidence="7 8" id="KW-0411">Iron-sulfur</keyword>
<evidence type="ECO:0000259" key="9">
    <source>
        <dbReference type="Pfam" id="PF01883"/>
    </source>
</evidence>
<dbReference type="PROSITE" id="PS01215">
    <property type="entry name" value="MRP"/>
    <property type="match status" value="1"/>
</dbReference>
<dbReference type="InterPro" id="IPR019591">
    <property type="entry name" value="Mrp/NBP35_ATP-bd"/>
</dbReference>
<comment type="similarity">
    <text evidence="8">Belongs to the Mrp/NBP35 ATP-binding proteins family.</text>
</comment>
<dbReference type="Gene3D" id="3.40.50.300">
    <property type="entry name" value="P-loop containing nucleotide triphosphate hydrolases"/>
    <property type="match status" value="1"/>
</dbReference>
<evidence type="ECO:0000256" key="6">
    <source>
        <dbReference type="ARBA" id="ARBA00023004"/>
    </source>
</evidence>
<proteinExistence type="inferred from homology"/>
<evidence type="ECO:0000256" key="5">
    <source>
        <dbReference type="ARBA" id="ARBA00022840"/>
    </source>
</evidence>
<dbReference type="GO" id="GO:0051539">
    <property type="term" value="F:4 iron, 4 sulfur cluster binding"/>
    <property type="evidence" value="ECO:0007669"/>
    <property type="project" value="TreeGrafter"/>
</dbReference>
<dbReference type="InterPro" id="IPR000808">
    <property type="entry name" value="Mrp-like_CS"/>
</dbReference>
<keyword evidence="5 8" id="KW-0067">ATP-binding</keyword>
<evidence type="ECO:0000313" key="11">
    <source>
        <dbReference type="Proteomes" id="UP000281343"/>
    </source>
</evidence>
<organism evidence="10 11">
    <name type="scientific">Rhodophyticola porphyridii</name>
    <dbReference type="NCBI Taxonomy" id="1852017"/>
    <lineage>
        <taxon>Bacteria</taxon>
        <taxon>Pseudomonadati</taxon>
        <taxon>Pseudomonadota</taxon>
        <taxon>Alphaproteobacteria</taxon>
        <taxon>Rhodobacterales</taxon>
        <taxon>Roseobacteraceae</taxon>
        <taxon>Rhodophyticola</taxon>
    </lineage>
</organism>
<keyword evidence="3 8" id="KW-0479">Metal-binding</keyword>
<sequence length="371" mass="38193">MDDADLLATARKALVGLALPDGTPLLEAGTVSGPVVSGGRISLAISITAEDAASYADIRSRAETALRMVPGGDGAIVVLTAEKQGAAAAPPDLGTGKAPVAKPPVLSGVRHVVAVASGKGGVGKSTTSVNLALGLRSLGLKVGILDADIHGPSLPTLLALHGRPRLGKDRRLRPMQAFGLQAMSMGLMVDQETAMVWRGPMVMSAITQMLSDVDWGNLDVLIIDMPPGTGDAQLAIAQGTDLAGAVIVSTPQDLALIDARRGIAMFRKVDVPILGVIENMAHFICPDCGGRHTLFGEGGAQAEARRLGAPYLGAVPLTMELRRASDSGQPIVALDPDGALGQLYSGMARTLWSTLEAAPHTDQKTLKGVNP</sequence>
<dbReference type="InterPro" id="IPR044304">
    <property type="entry name" value="NUBPL-like"/>
</dbReference>
<dbReference type="PANTHER" id="PTHR42961:SF2">
    <property type="entry name" value="IRON-SULFUR PROTEIN NUBPL"/>
    <property type="match status" value="1"/>
</dbReference>
<keyword evidence="6 8" id="KW-0408">Iron</keyword>
<dbReference type="CDD" id="cd02037">
    <property type="entry name" value="Mrp_NBP35"/>
    <property type="match status" value="1"/>
</dbReference>
<dbReference type="InterPro" id="IPR027417">
    <property type="entry name" value="P-loop_NTPase"/>
</dbReference>
<dbReference type="SUPFAM" id="SSF52540">
    <property type="entry name" value="P-loop containing nucleoside triphosphate hydrolases"/>
    <property type="match status" value="1"/>
</dbReference>
<dbReference type="InterPro" id="IPR002744">
    <property type="entry name" value="MIP18-like"/>
</dbReference>
<dbReference type="PANTHER" id="PTHR42961">
    <property type="entry name" value="IRON-SULFUR PROTEIN NUBPL"/>
    <property type="match status" value="1"/>
</dbReference>
<dbReference type="FunFam" id="3.40.50.300:FF:001278">
    <property type="entry name" value="Iron-sulfur cluster carrier protein"/>
    <property type="match status" value="1"/>
</dbReference>
<dbReference type="HAMAP" id="MF_02040">
    <property type="entry name" value="Mrp_NBP35"/>
    <property type="match status" value="1"/>
</dbReference>
<dbReference type="Proteomes" id="UP000281343">
    <property type="component" value="Unassembled WGS sequence"/>
</dbReference>
<evidence type="ECO:0000256" key="8">
    <source>
        <dbReference type="HAMAP-Rule" id="MF_02040"/>
    </source>
</evidence>
<feature type="binding site" evidence="8">
    <location>
        <begin position="118"/>
        <end position="125"/>
    </location>
    <ligand>
        <name>ATP</name>
        <dbReference type="ChEBI" id="CHEBI:30616"/>
    </ligand>
</feature>
<dbReference type="EMBL" id="RCNT01000007">
    <property type="protein sequence ID" value="RMA41565.1"/>
    <property type="molecule type" value="Genomic_DNA"/>
</dbReference>
<dbReference type="RefSeq" id="WP_121898824.1">
    <property type="nucleotide sequence ID" value="NZ_RCNT01000007.1"/>
</dbReference>
<dbReference type="GO" id="GO:0016887">
    <property type="term" value="F:ATP hydrolysis activity"/>
    <property type="evidence" value="ECO:0007669"/>
    <property type="project" value="UniProtKB-UniRule"/>
</dbReference>
<evidence type="ECO:0000256" key="4">
    <source>
        <dbReference type="ARBA" id="ARBA00022741"/>
    </source>
</evidence>
<dbReference type="Pfam" id="PF01883">
    <property type="entry name" value="FeS_assembly_P"/>
    <property type="match status" value="1"/>
</dbReference>
<reference evidence="10 11" key="1">
    <citation type="submission" date="2018-10" db="EMBL/GenBank/DDBJ databases">
        <authorList>
            <person name="Jung H.S."/>
            <person name="Jeon C.O."/>
        </authorList>
    </citation>
    <scope>NUCLEOTIDE SEQUENCE [LARGE SCALE GENOMIC DNA]</scope>
    <source>
        <strain evidence="10 11">MA-7-27</strain>
    </source>
</reference>
<comment type="caution">
    <text evidence="10">The sequence shown here is derived from an EMBL/GenBank/DDBJ whole genome shotgun (WGS) entry which is preliminary data.</text>
</comment>